<dbReference type="InterPro" id="IPR016032">
    <property type="entry name" value="Sig_transdc_resp-reg_C-effctor"/>
</dbReference>
<evidence type="ECO:0000313" key="4">
    <source>
        <dbReference type="Proteomes" id="UP000033203"/>
    </source>
</evidence>
<dbReference type="InterPro" id="IPR058245">
    <property type="entry name" value="NreC/VraR/RcsB-like_REC"/>
</dbReference>
<dbReference type="Pfam" id="PF00072">
    <property type="entry name" value="Response_reg"/>
    <property type="match status" value="1"/>
</dbReference>
<dbReference type="InterPro" id="IPR000792">
    <property type="entry name" value="Tscrpt_reg_LuxR_C"/>
</dbReference>
<dbReference type="PROSITE" id="PS50043">
    <property type="entry name" value="HTH_LUXR_2"/>
    <property type="match status" value="1"/>
</dbReference>
<keyword evidence="1" id="KW-0597">Phosphoprotein</keyword>
<sequence>MERVLIADDHPLVRDGLRTVISVAFDQADLFEASSVAEAVEIVDREGDFDLVLLDLNMPDARGFSGLTMLRDRFPSLPIVLVSAAADSQVVNGAIANGAAGFIPKSLKRSQIVAAIQSILSGNVYIPDDFAAPSDAEAEIEGIRRRIGTLTPQQRVVLGLVVAGKLNKQIAYELDVSMTTVKAHVSAILSKLNVYSRTQAVILANKVGLGR</sequence>
<evidence type="ECO:0000256" key="2">
    <source>
        <dbReference type="ARBA" id="ARBA00023125"/>
    </source>
</evidence>
<dbReference type="RefSeq" id="WP_017979124.1">
    <property type="nucleotide sequence ID" value="NZ_CP023705.1"/>
</dbReference>
<organism evidence="3 4">
    <name type="scientific">Sphingomonas melonis</name>
    <dbReference type="NCBI Taxonomy" id="152682"/>
    <lineage>
        <taxon>Bacteria</taxon>
        <taxon>Pseudomonadati</taxon>
        <taxon>Pseudomonadota</taxon>
        <taxon>Alphaproteobacteria</taxon>
        <taxon>Sphingomonadales</taxon>
        <taxon>Sphingomonadaceae</taxon>
        <taxon>Sphingomonas</taxon>
    </lineage>
</organism>
<dbReference type="PROSITE" id="PS50110">
    <property type="entry name" value="RESPONSE_REGULATORY"/>
    <property type="match status" value="1"/>
</dbReference>
<dbReference type="PATRIC" id="fig|1549858.7.peg.150"/>
<dbReference type="SUPFAM" id="SSF46894">
    <property type="entry name" value="C-terminal effector domain of the bipartite response regulators"/>
    <property type="match status" value="1"/>
</dbReference>
<evidence type="ECO:0000313" key="3">
    <source>
        <dbReference type="EMBL" id="KIU29337.1"/>
    </source>
</evidence>
<evidence type="ECO:0000256" key="1">
    <source>
        <dbReference type="ARBA" id="ARBA00022553"/>
    </source>
</evidence>
<comment type="caution">
    <text evidence="3">The sequence shown here is derived from an EMBL/GenBank/DDBJ whole genome shotgun (WGS) entry which is preliminary data.</text>
</comment>
<proteinExistence type="predicted"/>
<dbReference type="GO" id="GO:0000160">
    <property type="term" value="P:phosphorelay signal transduction system"/>
    <property type="evidence" value="ECO:0007669"/>
    <property type="project" value="InterPro"/>
</dbReference>
<dbReference type="InterPro" id="IPR051015">
    <property type="entry name" value="EvgA-like"/>
</dbReference>
<dbReference type="Gene3D" id="1.10.10.10">
    <property type="entry name" value="Winged helix-like DNA-binding domain superfamily/Winged helix DNA-binding domain"/>
    <property type="match status" value="1"/>
</dbReference>
<dbReference type="CDD" id="cd06170">
    <property type="entry name" value="LuxR_C_like"/>
    <property type="match status" value="1"/>
</dbReference>
<dbReference type="SMART" id="SM00421">
    <property type="entry name" value="HTH_LUXR"/>
    <property type="match status" value="1"/>
</dbReference>
<dbReference type="Proteomes" id="UP000033203">
    <property type="component" value="Unassembled WGS sequence"/>
</dbReference>
<dbReference type="PANTHER" id="PTHR45566:SF1">
    <property type="entry name" value="HTH-TYPE TRANSCRIPTIONAL REGULATOR YHJB-RELATED"/>
    <property type="match status" value="1"/>
</dbReference>
<dbReference type="SUPFAM" id="SSF52172">
    <property type="entry name" value="CheY-like"/>
    <property type="match status" value="1"/>
</dbReference>
<dbReference type="InterPro" id="IPR001789">
    <property type="entry name" value="Sig_transdc_resp-reg_receiver"/>
</dbReference>
<dbReference type="SMART" id="SM00448">
    <property type="entry name" value="REC"/>
    <property type="match status" value="1"/>
</dbReference>
<dbReference type="GeneID" id="93798337"/>
<dbReference type="InterPro" id="IPR036388">
    <property type="entry name" value="WH-like_DNA-bd_sf"/>
</dbReference>
<gene>
    <name evidence="3" type="ORF">SR41_04860</name>
</gene>
<reference evidence="3 4" key="1">
    <citation type="submission" date="2015-01" db="EMBL/GenBank/DDBJ databases">
        <title>Genome of Sphingomonas taxi strain 30a.</title>
        <authorList>
            <person name="Eevers N."/>
            <person name="Van Hamme J."/>
            <person name="Bottos E."/>
            <person name="Weyens N."/>
            <person name="Vangronsveld J."/>
        </authorList>
    </citation>
    <scope>NUCLEOTIDE SEQUENCE [LARGE SCALE GENOMIC DNA]</scope>
    <source>
        <strain evidence="3 4">30a</strain>
    </source>
</reference>
<dbReference type="GO" id="GO:0003677">
    <property type="term" value="F:DNA binding"/>
    <property type="evidence" value="ECO:0007669"/>
    <property type="project" value="UniProtKB-KW"/>
</dbReference>
<dbReference type="PANTHER" id="PTHR45566">
    <property type="entry name" value="HTH-TYPE TRANSCRIPTIONAL REGULATOR YHJB-RELATED"/>
    <property type="match status" value="1"/>
</dbReference>
<dbReference type="Pfam" id="PF00196">
    <property type="entry name" value="GerE"/>
    <property type="match status" value="1"/>
</dbReference>
<protein>
    <submittedName>
        <fullName evidence="3">Transcriptional regulator</fullName>
    </submittedName>
</protein>
<dbReference type="CDD" id="cd17535">
    <property type="entry name" value="REC_NarL-like"/>
    <property type="match status" value="1"/>
</dbReference>
<dbReference type="GO" id="GO:0006355">
    <property type="term" value="P:regulation of DNA-templated transcription"/>
    <property type="evidence" value="ECO:0007669"/>
    <property type="project" value="InterPro"/>
</dbReference>
<dbReference type="AlphaFoldDB" id="A0A0D1MFZ9"/>
<dbReference type="InterPro" id="IPR011006">
    <property type="entry name" value="CheY-like_superfamily"/>
</dbReference>
<dbReference type="PRINTS" id="PR00038">
    <property type="entry name" value="HTHLUXR"/>
</dbReference>
<accession>A0A0D1MFZ9</accession>
<name>A0A0D1MFZ9_9SPHN</name>
<dbReference type="EMBL" id="JXTP01000018">
    <property type="protein sequence ID" value="KIU29337.1"/>
    <property type="molecule type" value="Genomic_DNA"/>
</dbReference>
<dbReference type="PROSITE" id="PS00622">
    <property type="entry name" value="HTH_LUXR_1"/>
    <property type="match status" value="1"/>
</dbReference>
<keyword evidence="2" id="KW-0238">DNA-binding</keyword>
<dbReference type="Gene3D" id="3.40.50.2300">
    <property type="match status" value="1"/>
</dbReference>